<evidence type="ECO:0000313" key="16">
    <source>
        <dbReference type="Proteomes" id="UP000029078"/>
    </source>
</evidence>
<comment type="cofactor">
    <cofactor evidence="1">
        <name>Zn(2+)</name>
        <dbReference type="ChEBI" id="CHEBI:29105"/>
    </cofactor>
</comment>
<dbReference type="InterPro" id="IPR036265">
    <property type="entry name" value="HIT-like_sf"/>
</dbReference>
<keyword evidence="5 15" id="KW-0548">Nucleotidyltransferase</keyword>
<keyword evidence="7" id="KW-0862">Zinc</keyword>
<dbReference type="UniPathway" id="UPA00214"/>
<dbReference type="InterPro" id="IPR005850">
    <property type="entry name" value="GalP_Utransf_C"/>
</dbReference>
<feature type="region of interest" description="Disordered" evidence="12">
    <location>
        <begin position="99"/>
        <end position="124"/>
    </location>
</feature>
<dbReference type="InterPro" id="IPR001937">
    <property type="entry name" value="GalP_UDPtransf1"/>
</dbReference>
<proteinExistence type="inferred from homology"/>
<dbReference type="GO" id="GO:0005737">
    <property type="term" value="C:cytoplasm"/>
    <property type="evidence" value="ECO:0007669"/>
    <property type="project" value="TreeGrafter"/>
</dbReference>
<dbReference type="PIRSF" id="PIRSF000808">
    <property type="entry name" value="GalT"/>
    <property type="match status" value="1"/>
</dbReference>
<evidence type="ECO:0000256" key="4">
    <source>
        <dbReference type="ARBA" id="ARBA00022679"/>
    </source>
</evidence>
<dbReference type="SUPFAM" id="SSF54197">
    <property type="entry name" value="HIT-like"/>
    <property type="match status" value="2"/>
</dbReference>
<dbReference type="GO" id="GO:0008108">
    <property type="term" value="F:UDP-glucose:hexose-1-phosphate uridylyltransferase activity"/>
    <property type="evidence" value="ECO:0007669"/>
    <property type="project" value="UniProtKB-UniRule"/>
</dbReference>
<evidence type="ECO:0000256" key="10">
    <source>
        <dbReference type="NCBIfam" id="TIGR00209"/>
    </source>
</evidence>
<dbReference type="CDD" id="cd00608">
    <property type="entry name" value="GalT"/>
    <property type="match status" value="1"/>
</dbReference>
<evidence type="ECO:0000256" key="1">
    <source>
        <dbReference type="ARBA" id="ARBA00001947"/>
    </source>
</evidence>
<evidence type="ECO:0000259" key="14">
    <source>
        <dbReference type="Pfam" id="PF02744"/>
    </source>
</evidence>
<feature type="domain" description="Galactose-1-phosphate uridyl transferase C-terminal" evidence="14">
    <location>
        <begin position="248"/>
        <end position="364"/>
    </location>
</feature>
<dbReference type="NCBIfam" id="TIGR00209">
    <property type="entry name" value="galT_1"/>
    <property type="match status" value="1"/>
</dbReference>
<keyword evidence="6" id="KW-0479">Metal-binding</keyword>
<dbReference type="InterPro" id="IPR005849">
    <property type="entry name" value="GalP_Utransf_N"/>
</dbReference>
<feature type="active site" description="Tele-UMP-histidine intermediate" evidence="11">
    <location>
        <position position="231"/>
    </location>
</feature>
<keyword evidence="9" id="KW-0119">Carbohydrate metabolism</keyword>
<name>A0A087D5I2_BIFRU</name>
<dbReference type="Pfam" id="PF01087">
    <property type="entry name" value="GalP_UDP_transf"/>
    <property type="match status" value="1"/>
</dbReference>
<feature type="domain" description="Galactose-1-phosphate uridyl transferase N-terminal" evidence="13">
    <location>
        <begin position="73"/>
        <end position="239"/>
    </location>
</feature>
<dbReference type="GO" id="GO:0033499">
    <property type="term" value="P:galactose catabolic process via UDP-galactose, Leloir pathway"/>
    <property type="evidence" value="ECO:0007669"/>
    <property type="project" value="TreeGrafter"/>
</dbReference>
<evidence type="ECO:0000256" key="5">
    <source>
        <dbReference type="ARBA" id="ARBA00022695"/>
    </source>
</evidence>
<keyword evidence="8" id="KW-0299">Galactose metabolism</keyword>
<evidence type="ECO:0000259" key="13">
    <source>
        <dbReference type="Pfam" id="PF01087"/>
    </source>
</evidence>
<evidence type="ECO:0000256" key="2">
    <source>
        <dbReference type="ARBA" id="ARBA00010951"/>
    </source>
</evidence>
<dbReference type="STRING" id="78346.BRUM_0026"/>
<dbReference type="eggNOG" id="COG1085">
    <property type="taxonomic scope" value="Bacteria"/>
</dbReference>
<gene>
    <name evidence="15" type="ORF">BRUM_0026</name>
</gene>
<keyword evidence="4 15" id="KW-0808">Transferase</keyword>
<comment type="similarity">
    <text evidence="2">Belongs to the galactose-1-phosphate uridylyltransferase type 1 family.</text>
</comment>
<dbReference type="PANTHER" id="PTHR11943:SF1">
    <property type="entry name" value="GALACTOSE-1-PHOSPHATE URIDYLYLTRANSFERASE"/>
    <property type="match status" value="1"/>
</dbReference>
<evidence type="ECO:0000256" key="6">
    <source>
        <dbReference type="ARBA" id="ARBA00022723"/>
    </source>
</evidence>
<evidence type="ECO:0000256" key="3">
    <source>
        <dbReference type="ARBA" id="ARBA00016340"/>
    </source>
</evidence>
<dbReference type="EC" id="2.7.7.12" evidence="10"/>
<dbReference type="Gene3D" id="3.30.428.10">
    <property type="entry name" value="HIT-like"/>
    <property type="match status" value="2"/>
</dbReference>
<evidence type="ECO:0000256" key="9">
    <source>
        <dbReference type="ARBA" id="ARBA00023277"/>
    </source>
</evidence>
<evidence type="ECO:0000256" key="12">
    <source>
        <dbReference type="SAM" id="MobiDB-lite"/>
    </source>
</evidence>
<dbReference type="Proteomes" id="UP000029078">
    <property type="component" value="Unassembled WGS sequence"/>
</dbReference>
<dbReference type="PANTHER" id="PTHR11943">
    <property type="entry name" value="GALACTOSE-1-PHOSPHATE URIDYLYLTRANSFERASE"/>
    <property type="match status" value="1"/>
</dbReference>
<dbReference type="Pfam" id="PF02744">
    <property type="entry name" value="GalP_UDP_tr_C"/>
    <property type="match status" value="1"/>
</dbReference>
<keyword evidence="16" id="KW-1185">Reference proteome</keyword>
<evidence type="ECO:0000256" key="7">
    <source>
        <dbReference type="ARBA" id="ARBA00022833"/>
    </source>
</evidence>
<evidence type="ECO:0000256" key="8">
    <source>
        <dbReference type="ARBA" id="ARBA00023144"/>
    </source>
</evidence>
<organism evidence="15 16">
    <name type="scientific">Bifidobacterium ruminantium</name>
    <dbReference type="NCBI Taxonomy" id="78346"/>
    <lineage>
        <taxon>Bacteria</taxon>
        <taxon>Bacillati</taxon>
        <taxon>Actinomycetota</taxon>
        <taxon>Actinomycetes</taxon>
        <taxon>Bifidobacteriales</taxon>
        <taxon>Bifidobacteriaceae</taxon>
        <taxon>Bifidobacterium</taxon>
    </lineage>
</organism>
<accession>A0A087D5I2</accession>
<evidence type="ECO:0000256" key="11">
    <source>
        <dbReference type="PIRSR" id="PIRSR000808-1"/>
    </source>
</evidence>
<sequence length="416" mass="47053">MSDFVNYTPGEYAKEHIRITPTTLADGRDFFYLDDDSEYVSGVKTRELKDPRQLPYRFSNQLNAAGEEVPYAAPEMRRDPLTGDWIPMATARMNRPITAGPGATAKGNPLAARKPGDPYQDGEVPDTDYNVVVFENRFPSMVRVPGRSEAVEYVNGNPLWEKKLAAGRCEVICFDPDEDGLPADLPVSRLRTVVEAWAFRTAEISKMEGIEQIFPFENHGQEIGVSLAHPHGQVYCYPFIAPKMEAELKQTEAYHEKTGGNLLKDLMNSEIEAEERIVMRNHSWVAYVPAAARWPLEVHVAPVRDVLTLDELNDQERWDLAVMYSTLLKRGNAFFDKGDGKGMDLPYIAAWHQAPIHDKRRENYRLNLQFFSFRRAANKIKYLAGSESGMAAWVSDTTPELIAKRFHELGPIDIEG</sequence>
<evidence type="ECO:0000313" key="15">
    <source>
        <dbReference type="EMBL" id="KFI90782.1"/>
    </source>
</evidence>
<dbReference type="EMBL" id="JGZL01000001">
    <property type="protein sequence ID" value="KFI90782.1"/>
    <property type="molecule type" value="Genomic_DNA"/>
</dbReference>
<comment type="caution">
    <text evidence="15">The sequence shown here is derived from an EMBL/GenBank/DDBJ whole genome shotgun (WGS) entry which is preliminary data.</text>
</comment>
<reference evidence="15 16" key="1">
    <citation type="submission" date="2014-03" db="EMBL/GenBank/DDBJ databases">
        <title>Genomics of Bifidobacteria.</title>
        <authorList>
            <person name="Ventura M."/>
            <person name="Milani C."/>
            <person name="Lugli G.A."/>
        </authorList>
    </citation>
    <scope>NUCLEOTIDE SEQUENCE [LARGE SCALE GENOMIC DNA]</scope>
    <source>
        <strain evidence="15 16">LMG 21811</strain>
    </source>
</reference>
<dbReference type="GO" id="GO:0008270">
    <property type="term" value="F:zinc ion binding"/>
    <property type="evidence" value="ECO:0007669"/>
    <property type="project" value="InterPro"/>
</dbReference>
<dbReference type="AlphaFoldDB" id="A0A087D5I2"/>
<protein>
    <recommendedName>
        <fullName evidence="3 10">Galactose-1-phosphate uridylyltransferase</fullName>
        <ecNumber evidence="10">2.7.7.12</ecNumber>
    </recommendedName>
</protein>
<dbReference type="RefSeq" id="WP_026647180.1">
    <property type="nucleotide sequence ID" value="NZ_JGZL01000001.1"/>
</dbReference>